<evidence type="ECO:0000256" key="5">
    <source>
        <dbReference type="SAM" id="Phobius"/>
    </source>
</evidence>
<dbReference type="EMBL" id="FNBK01000021">
    <property type="protein sequence ID" value="SDG27588.1"/>
    <property type="molecule type" value="Genomic_DNA"/>
</dbReference>
<feature type="domain" description="EamA" evidence="6">
    <location>
        <begin position="171"/>
        <end position="307"/>
    </location>
</feature>
<evidence type="ECO:0000259" key="6">
    <source>
        <dbReference type="Pfam" id="PF00892"/>
    </source>
</evidence>
<evidence type="ECO:0000256" key="1">
    <source>
        <dbReference type="ARBA" id="ARBA00004141"/>
    </source>
</evidence>
<dbReference type="Proteomes" id="UP000199076">
    <property type="component" value="Unassembled WGS sequence"/>
</dbReference>
<feature type="domain" description="EamA" evidence="6">
    <location>
        <begin position="26"/>
        <end position="158"/>
    </location>
</feature>
<feature type="transmembrane region" description="Helical" evidence="5">
    <location>
        <begin position="291"/>
        <end position="312"/>
    </location>
</feature>
<sequence length="337" mass="35287">MVALSLSSLRAWSPPVLDARYRDAGLFVLLAVLFGGSFIAIKTGLRELPPVLFAGLRFDIAAVLLVGYAALTRPRSSWLPRTRGDFLGIGVAGLFLVTLNNGLLFLGQGPTTPAMASVMYGLNPVLAPVFAWWLLGDRLSWVGALGIGVALAGVVVMIQPSPSTLTSANTIGQLLVLGAASAVALGSVLLQRVGPRMDSLPLTAWAMGLGAVLLHGLSLAAGEPVGSVSRMGTATVLSLLVVAIPSTAVAYPIYFGLIGRVGPVRTNLVAYVVPVVAALFGWLLLASGVTVWTVVGFLVVVTGFALVERATLRAEVVRFRRRLRDDNLPSSPPSRDD</sequence>
<dbReference type="STRING" id="660518.SAMN05216218_1213"/>
<feature type="transmembrane region" description="Helical" evidence="5">
    <location>
        <begin position="118"/>
        <end position="135"/>
    </location>
</feature>
<evidence type="ECO:0000256" key="4">
    <source>
        <dbReference type="ARBA" id="ARBA00023136"/>
    </source>
</evidence>
<evidence type="ECO:0000313" key="7">
    <source>
        <dbReference type="EMBL" id="SDG27588.1"/>
    </source>
</evidence>
<keyword evidence="8" id="KW-1185">Reference proteome</keyword>
<keyword evidence="3 5" id="KW-1133">Transmembrane helix</keyword>
<dbReference type="PANTHER" id="PTHR32322:SF2">
    <property type="entry name" value="EAMA DOMAIN-CONTAINING PROTEIN"/>
    <property type="match status" value="1"/>
</dbReference>
<dbReference type="InterPro" id="IPR037185">
    <property type="entry name" value="EmrE-like"/>
</dbReference>
<feature type="transmembrane region" description="Helical" evidence="5">
    <location>
        <begin position="24"/>
        <end position="45"/>
    </location>
</feature>
<feature type="transmembrane region" description="Helical" evidence="5">
    <location>
        <begin position="142"/>
        <end position="159"/>
    </location>
</feature>
<evidence type="ECO:0000256" key="2">
    <source>
        <dbReference type="ARBA" id="ARBA00022692"/>
    </source>
</evidence>
<gene>
    <name evidence="7" type="ORF">SAMN05216218_1213</name>
</gene>
<feature type="transmembrane region" description="Helical" evidence="5">
    <location>
        <begin position="171"/>
        <end position="190"/>
    </location>
</feature>
<keyword evidence="4 5" id="KW-0472">Membrane</keyword>
<protein>
    <submittedName>
        <fullName evidence="7">Permease of the drug/metabolite transporter (DMT) superfamily</fullName>
    </submittedName>
</protein>
<dbReference type="InterPro" id="IPR000620">
    <property type="entry name" value="EamA_dom"/>
</dbReference>
<reference evidence="8" key="1">
    <citation type="submission" date="2016-10" db="EMBL/GenBank/DDBJ databases">
        <authorList>
            <person name="Varghese N."/>
            <person name="Submissions S."/>
        </authorList>
    </citation>
    <scope>NUCLEOTIDE SEQUENCE [LARGE SCALE GENOMIC DNA]</scope>
    <source>
        <strain evidence="8">IBRC-M 10760</strain>
    </source>
</reference>
<evidence type="ECO:0000313" key="8">
    <source>
        <dbReference type="Proteomes" id="UP000199076"/>
    </source>
</evidence>
<dbReference type="Pfam" id="PF00892">
    <property type="entry name" value="EamA"/>
    <property type="match status" value="2"/>
</dbReference>
<feature type="transmembrane region" description="Helical" evidence="5">
    <location>
        <begin position="51"/>
        <end position="72"/>
    </location>
</feature>
<keyword evidence="2 5" id="KW-0812">Transmembrane</keyword>
<dbReference type="PANTHER" id="PTHR32322">
    <property type="entry name" value="INNER MEMBRANE TRANSPORTER"/>
    <property type="match status" value="1"/>
</dbReference>
<comment type="subcellular location">
    <subcellularLocation>
        <location evidence="1">Membrane</location>
        <topology evidence="1">Multi-pass membrane protein</topology>
    </subcellularLocation>
</comment>
<feature type="transmembrane region" description="Helical" evidence="5">
    <location>
        <begin position="84"/>
        <end position="106"/>
    </location>
</feature>
<dbReference type="GO" id="GO:0016020">
    <property type="term" value="C:membrane"/>
    <property type="evidence" value="ECO:0007669"/>
    <property type="project" value="UniProtKB-SubCell"/>
</dbReference>
<feature type="transmembrane region" description="Helical" evidence="5">
    <location>
        <begin position="268"/>
        <end position="285"/>
    </location>
</feature>
<proteinExistence type="predicted"/>
<feature type="transmembrane region" description="Helical" evidence="5">
    <location>
        <begin position="202"/>
        <end position="222"/>
    </location>
</feature>
<accession>A0A1G7SXB1</accession>
<organism evidence="7 8">
    <name type="scientific">Halorientalis regularis</name>
    <dbReference type="NCBI Taxonomy" id="660518"/>
    <lineage>
        <taxon>Archaea</taxon>
        <taxon>Methanobacteriati</taxon>
        <taxon>Methanobacteriota</taxon>
        <taxon>Stenosarchaea group</taxon>
        <taxon>Halobacteria</taxon>
        <taxon>Halobacteriales</taxon>
        <taxon>Haloarculaceae</taxon>
        <taxon>Halorientalis</taxon>
    </lineage>
</organism>
<evidence type="ECO:0000256" key="3">
    <source>
        <dbReference type="ARBA" id="ARBA00022989"/>
    </source>
</evidence>
<feature type="transmembrane region" description="Helical" evidence="5">
    <location>
        <begin position="234"/>
        <end position="256"/>
    </location>
</feature>
<name>A0A1G7SXB1_9EURY</name>
<dbReference type="AlphaFoldDB" id="A0A1G7SXB1"/>
<dbReference type="InterPro" id="IPR050638">
    <property type="entry name" value="AA-Vitamin_Transporters"/>
</dbReference>
<dbReference type="SUPFAM" id="SSF103481">
    <property type="entry name" value="Multidrug resistance efflux transporter EmrE"/>
    <property type="match status" value="2"/>
</dbReference>